<dbReference type="Gene3D" id="1.10.530.10">
    <property type="match status" value="1"/>
</dbReference>
<accession>A0A5C1E568</accession>
<sequence>MPARKANRDAGFQRSHRKLRALLGFPGIALALAAFGSAPAWAGAQKYEPLSASVQAALSKSVADARPPTSSFRSYREAADWLEAMSQRLARRIPDREYRLDLLRSVHYEATRAGLDPQLVLGLMQVESGFRKYAVSSAGARGYMQVMPFWVKLLGRPDDNLFEMRTNLRYGCTILRHYLDIENGDLYRALGRYNGSLGKPEYPNLVRASWHGHWDYAPPPPRPSPPANAPANPAAPVAPATPTLHPVPPGTPGRQAQSQSPAPLARNP</sequence>
<dbReference type="InterPro" id="IPR023346">
    <property type="entry name" value="Lysozyme-like_dom_sf"/>
</dbReference>
<dbReference type="PANTHER" id="PTHR37423:SF2">
    <property type="entry name" value="MEMBRANE-BOUND LYTIC MUREIN TRANSGLYCOSYLASE C"/>
    <property type="match status" value="1"/>
</dbReference>
<gene>
    <name evidence="4" type="ORF">OTERR_05470</name>
</gene>
<dbReference type="InterPro" id="IPR008258">
    <property type="entry name" value="Transglycosylase_SLT_dom_1"/>
</dbReference>
<dbReference type="PANTHER" id="PTHR37423">
    <property type="entry name" value="SOLUBLE LYTIC MUREIN TRANSGLYCOSYLASE-RELATED"/>
    <property type="match status" value="1"/>
</dbReference>
<feature type="region of interest" description="Disordered" evidence="2">
    <location>
        <begin position="217"/>
        <end position="268"/>
    </location>
</feature>
<evidence type="ECO:0000313" key="5">
    <source>
        <dbReference type="Proteomes" id="UP000323671"/>
    </source>
</evidence>
<dbReference type="Pfam" id="PF01464">
    <property type="entry name" value="SLT"/>
    <property type="match status" value="1"/>
</dbReference>
<name>A0A5C1E568_9RHOO</name>
<dbReference type="AlphaFoldDB" id="A0A5C1E568"/>
<organism evidence="4 5">
    <name type="scientific">Oryzomicrobium terrae</name>
    <dbReference type="NCBI Taxonomy" id="1735038"/>
    <lineage>
        <taxon>Bacteria</taxon>
        <taxon>Pseudomonadati</taxon>
        <taxon>Pseudomonadota</taxon>
        <taxon>Betaproteobacteria</taxon>
        <taxon>Rhodocyclales</taxon>
        <taxon>Rhodocyclaceae</taxon>
        <taxon>Oryzomicrobium</taxon>
    </lineage>
</organism>
<evidence type="ECO:0000256" key="1">
    <source>
        <dbReference type="ARBA" id="ARBA00007734"/>
    </source>
</evidence>
<feature type="compositionally biased region" description="Pro residues" evidence="2">
    <location>
        <begin position="217"/>
        <end position="228"/>
    </location>
</feature>
<reference evidence="4 5" key="1">
    <citation type="submission" date="2017-07" db="EMBL/GenBank/DDBJ databases">
        <title>Complete genome sequence of Oryzomicrobium terrae TPP412.</title>
        <authorList>
            <person name="Chiu L.-W."/>
            <person name="Lo K.-J."/>
            <person name="Tsai Y.-M."/>
            <person name="Lin S.-S."/>
            <person name="Kuo C.-H."/>
            <person name="Liu C.-T."/>
        </authorList>
    </citation>
    <scope>NUCLEOTIDE SEQUENCE [LARGE SCALE GENOMIC DNA]</scope>
    <source>
        <strain evidence="4 5">TPP412</strain>
    </source>
</reference>
<dbReference type="KEGG" id="otr:OTERR_05470"/>
<evidence type="ECO:0000256" key="2">
    <source>
        <dbReference type="SAM" id="MobiDB-lite"/>
    </source>
</evidence>
<dbReference type="EMBL" id="CP022579">
    <property type="protein sequence ID" value="QEL64023.1"/>
    <property type="molecule type" value="Genomic_DNA"/>
</dbReference>
<feature type="compositionally biased region" description="Low complexity" evidence="2">
    <location>
        <begin position="229"/>
        <end position="244"/>
    </location>
</feature>
<comment type="similarity">
    <text evidence="1">Belongs to the transglycosylase Slt family.</text>
</comment>
<evidence type="ECO:0000259" key="3">
    <source>
        <dbReference type="Pfam" id="PF01464"/>
    </source>
</evidence>
<dbReference type="SUPFAM" id="SSF53955">
    <property type="entry name" value="Lysozyme-like"/>
    <property type="match status" value="1"/>
</dbReference>
<dbReference type="Proteomes" id="UP000323671">
    <property type="component" value="Chromosome"/>
</dbReference>
<dbReference type="CDD" id="cd00254">
    <property type="entry name" value="LT-like"/>
    <property type="match status" value="1"/>
</dbReference>
<protein>
    <submittedName>
        <fullName evidence="4">Lytic transglycosylase catalytic</fullName>
    </submittedName>
</protein>
<evidence type="ECO:0000313" key="4">
    <source>
        <dbReference type="EMBL" id="QEL64023.1"/>
    </source>
</evidence>
<feature type="domain" description="Transglycosylase SLT" evidence="3">
    <location>
        <begin position="108"/>
        <end position="198"/>
    </location>
</feature>
<proteinExistence type="inferred from homology"/>
<keyword evidence="5" id="KW-1185">Reference proteome</keyword>